<feature type="compositionally biased region" description="Low complexity" evidence="4">
    <location>
        <begin position="301"/>
        <end position="319"/>
    </location>
</feature>
<dbReference type="InterPro" id="IPR013894">
    <property type="entry name" value="RMI1_OB"/>
</dbReference>
<dbReference type="PANTHER" id="PTHR14790">
    <property type="entry name" value="RECQ-MEDIATED GENOME INSTABILITY PROTEIN 1 RMI1"/>
    <property type="match status" value="1"/>
</dbReference>
<dbReference type="Proteomes" id="UP000605846">
    <property type="component" value="Unassembled WGS sequence"/>
</dbReference>
<evidence type="ECO:0000259" key="5">
    <source>
        <dbReference type="Pfam" id="PF08585"/>
    </source>
</evidence>
<dbReference type="GO" id="GO:0016604">
    <property type="term" value="C:nuclear body"/>
    <property type="evidence" value="ECO:0007669"/>
    <property type="project" value="TreeGrafter"/>
</dbReference>
<dbReference type="PANTHER" id="PTHR14790:SF15">
    <property type="entry name" value="RECQ-MEDIATED GENOME INSTABILITY PROTEIN 1"/>
    <property type="match status" value="1"/>
</dbReference>
<evidence type="ECO:0000313" key="6">
    <source>
        <dbReference type="EMBL" id="KAF7724616.1"/>
    </source>
</evidence>
<feature type="region of interest" description="Disordered" evidence="4">
    <location>
        <begin position="299"/>
        <end position="330"/>
    </location>
</feature>
<organism evidence="6 7">
    <name type="scientific">Apophysomyces ossiformis</name>
    <dbReference type="NCBI Taxonomy" id="679940"/>
    <lineage>
        <taxon>Eukaryota</taxon>
        <taxon>Fungi</taxon>
        <taxon>Fungi incertae sedis</taxon>
        <taxon>Mucoromycota</taxon>
        <taxon>Mucoromycotina</taxon>
        <taxon>Mucoromycetes</taxon>
        <taxon>Mucorales</taxon>
        <taxon>Mucorineae</taxon>
        <taxon>Mucoraceae</taxon>
        <taxon>Apophysomyces</taxon>
    </lineage>
</organism>
<feature type="domain" description="RecQ mediated genome instability protein 1 OB-fold" evidence="5">
    <location>
        <begin position="89"/>
        <end position="205"/>
    </location>
</feature>
<feature type="coiled-coil region" evidence="3">
    <location>
        <begin position="256"/>
        <end position="283"/>
    </location>
</feature>
<dbReference type="OrthoDB" id="341511at2759"/>
<evidence type="ECO:0000256" key="3">
    <source>
        <dbReference type="SAM" id="Coils"/>
    </source>
</evidence>
<gene>
    <name evidence="6" type="primary">RMI1</name>
    <name evidence="6" type="ORF">EC973_000860</name>
</gene>
<reference evidence="6" key="1">
    <citation type="submission" date="2020-01" db="EMBL/GenBank/DDBJ databases">
        <title>Genome Sequencing of Three Apophysomyces-Like Fungal Strains Confirms a Novel Fungal Genus in the Mucoromycota with divergent Burkholderia-like Endosymbiotic Bacteria.</title>
        <authorList>
            <person name="Stajich J.E."/>
            <person name="Macias A.M."/>
            <person name="Carter-House D."/>
            <person name="Lovett B."/>
            <person name="Kasson L.R."/>
            <person name="Berry K."/>
            <person name="Grigoriev I."/>
            <person name="Chang Y."/>
            <person name="Spatafora J."/>
            <person name="Kasson M.T."/>
        </authorList>
    </citation>
    <scope>NUCLEOTIDE SEQUENCE</scope>
    <source>
        <strain evidence="6">NRRL A-21654</strain>
    </source>
</reference>
<accession>A0A8H7BUJ1</accession>
<comment type="caution">
    <text evidence="6">The sequence shown here is derived from an EMBL/GenBank/DDBJ whole genome shotgun (WGS) entry which is preliminary data.</text>
</comment>
<evidence type="ECO:0000313" key="7">
    <source>
        <dbReference type="Proteomes" id="UP000605846"/>
    </source>
</evidence>
<dbReference type="GO" id="GO:0000724">
    <property type="term" value="P:double-strand break repair via homologous recombination"/>
    <property type="evidence" value="ECO:0007669"/>
    <property type="project" value="TreeGrafter"/>
</dbReference>
<dbReference type="Gene3D" id="2.40.50.770">
    <property type="entry name" value="RecQ-mediated genome instability protein Rmi1, C-terminal domain"/>
    <property type="match status" value="1"/>
</dbReference>
<name>A0A8H7BUJ1_9FUNG</name>
<dbReference type="GO" id="GO:0000712">
    <property type="term" value="P:resolution of meiotic recombination intermediates"/>
    <property type="evidence" value="ECO:0007669"/>
    <property type="project" value="TreeGrafter"/>
</dbReference>
<evidence type="ECO:0000256" key="4">
    <source>
        <dbReference type="SAM" id="MobiDB-lite"/>
    </source>
</evidence>
<dbReference type="InterPro" id="IPR042470">
    <property type="entry name" value="RMI1_N_C_sf"/>
</dbReference>
<protein>
    <recommendedName>
        <fullName evidence="2">RecQ-mediated genome instability protein 1</fullName>
    </recommendedName>
</protein>
<keyword evidence="7" id="KW-1185">Reference proteome</keyword>
<dbReference type="GO" id="GO:0031422">
    <property type="term" value="C:RecQ family helicase-topoisomerase III complex"/>
    <property type="evidence" value="ECO:0007669"/>
    <property type="project" value="TreeGrafter"/>
</dbReference>
<dbReference type="Pfam" id="PF08585">
    <property type="entry name" value="RMI1_N_C"/>
    <property type="match status" value="1"/>
</dbReference>
<comment type="similarity">
    <text evidence="1">Belongs to the RMI1 family.</text>
</comment>
<dbReference type="SMART" id="SM01161">
    <property type="entry name" value="DUF1767"/>
    <property type="match status" value="1"/>
</dbReference>
<feature type="compositionally biased region" description="Polar residues" evidence="4">
    <location>
        <begin position="222"/>
        <end position="243"/>
    </location>
</feature>
<sequence length="564" mass="63116">MTSHGNTPYNLLRLLEDRSGIRIRPEYLQQWYAERMVSVASNNSDREFLYAALLDDFLNKDMRLTSKPILAEDYGQQPLDTFPAPQFRQTGIVLQIQDTIDISHSAHSLLDSLSTVTTVRHVYTSREDDDEVRFQRGMLRWTLTDGTKEIQALEFKRIPELNMNTPFGCKLLITNCQVRRGVLLLDPSKVKVLGGQVPALYQGNMTAELKRRLQIRLRLPQDAQQRPNNQESPVTHGTRQEQQTAMEVDDEFDELNAADMEELDEIENAMQTVELQANRLAEQITTRAPSPPSVVDLNGFSPLSSAPTRSSASRLTSTSMNNDSLSKAPKPNFRNFAAQYAYQGTQNEPSTSAPIVTPTTPAPSLTIEKPIHQQNAYLSPEEDDSADLDWVGTSVWGALDGEEEPVVKKEVGTQSDENKTFSVARVKEILKAIQNNENIDSVSDQITVEAKARKLSSLKLTPVSGFHLVVHLVDPQTLDSSDEILVVFGNKIITELIGMTHHEVIEMNKTEGKRGITSKVFKPLQHKLKNTHASVELDLTLTEQSSSYSVLMPAVVSYNEFKPS</sequence>
<feature type="region of interest" description="Disordered" evidence="4">
    <location>
        <begin position="219"/>
        <end position="243"/>
    </location>
</feature>
<dbReference type="AlphaFoldDB" id="A0A8H7BUJ1"/>
<evidence type="ECO:0000256" key="2">
    <source>
        <dbReference type="ARBA" id="ARBA00018987"/>
    </source>
</evidence>
<evidence type="ECO:0000256" key="1">
    <source>
        <dbReference type="ARBA" id="ARBA00006395"/>
    </source>
</evidence>
<keyword evidence="3" id="KW-0175">Coiled coil</keyword>
<dbReference type="EMBL" id="JABAYA010000115">
    <property type="protein sequence ID" value="KAF7724616.1"/>
    <property type="molecule type" value="Genomic_DNA"/>
</dbReference>
<proteinExistence type="inferred from homology"/>